<evidence type="ECO:0000259" key="5">
    <source>
        <dbReference type="Pfam" id="PF00931"/>
    </source>
</evidence>
<comment type="caution">
    <text evidence="9">The sequence shown here is derived from an EMBL/GenBank/DDBJ whole genome shotgun (WGS) entry which is preliminary data.</text>
</comment>
<dbReference type="Gene3D" id="1.10.8.430">
    <property type="entry name" value="Helical domain of apoptotic protease-activating factors"/>
    <property type="match status" value="1"/>
</dbReference>
<dbReference type="InterPro" id="IPR038005">
    <property type="entry name" value="RX-like_CC"/>
</dbReference>
<sequence>MADAIVSVVLEQLASVVRQEVKLVWGVGNEVKKLTSNFQTIQAVLLDAEQRQVTEPVVSVWLEKLKDVSYDMDDVLDKWNTAILQRLQIERAENAHTLKSKVCSSFLFSYSYLRRVVSHCDIAFKIKAINESVDAITKERDMYNFKIATNSIEQLQRVESTSFIDVSEVFGRDEEKNVLVGKLLCESCEERNNPHIISIVGMGGIGKTTLAQLAYNSNEVIQHFEKRIWVCVSDPFDVLRIARAILENIEVHASSLSTLESLLQKISESLRTKKFLIVLDDVWTEDYTHWEPFHHCLKNGLNGSKILVTTRKQTTADMMRSIDTIPIEKISEEQCWSLFRRLAFFGRHPDECETLEDIGRKIVSKCKGLPLAAKTMGSLLRFKSTRKEWKNILCSEMWKLEEFEKGVFTPLLLSYYDLPSKVKRCFTYCAMFPKDFHFEKDGLIKLWMAQGYLGLEHNEDMETSGEKYFNRLAMLSFFQEFEKDDDGRIMRCKMHDIVHDVAQFLSKNECCMIEDKDLREGKMNTLCEKASQLMLVITGRDTIFTSICNFKKLRSLLFQSPDLLNYLRRDVKVLPKLFDELGCLKALGIRNFCTQHIPKGIGKLIHLRYLDLSGNYELIKLPETLCELHNLQTLNLDGCDNLKELPQGIGKLINLRHLMNKGSRSLRYMPKGIERLINLRTLSEFRVCSGDYGGKACSLECLNNLPHLESLGIAGWESLRMDQIVEFKINKNIRVLRLVFNRADQRADPMKDEAILKAFQPPPDLQRLTIQRYEGHTMSGLRVTSLNKLKWIKLQLFHNCLLLPPLGKLPSLETLSIEKMTSVRAVGNEFLGVESDDDTSLSSSFISFPRLKTLKISDMWAWEVWDFGIDDRVMPSLRSLEIRNCYELKGLPKQLLQMAPLQNLFIEHCPILKQLYTKGTEEK</sequence>
<reference evidence="9 10" key="1">
    <citation type="submission" date="2021-02" db="EMBL/GenBank/DDBJ databases">
        <title>Plant Genome Project.</title>
        <authorList>
            <person name="Zhang R.-G."/>
        </authorList>
    </citation>
    <scope>NUCLEOTIDE SEQUENCE [LARGE SCALE GENOMIC DNA]</scope>
    <source>
        <tissue evidence="9">Leaves</tissue>
    </source>
</reference>
<dbReference type="SUPFAM" id="SSF52540">
    <property type="entry name" value="P-loop containing nucleoside triphosphate hydrolases"/>
    <property type="match status" value="1"/>
</dbReference>
<dbReference type="Proteomes" id="UP000827721">
    <property type="component" value="Unassembled WGS sequence"/>
</dbReference>
<dbReference type="Gene3D" id="3.40.50.300">
    <property type="entry name" value="P-loop containing nucleotide triphosphate hydrolases"/>
    <property type="match status" value="1"/>
</dbReference>
<protein>
    <recommendedName>
        <fullName evidence="11">Disease resistance protein RGA3</fullName>
    </recommendedName>
</protein>
<dbReference type="Pfam" id="PF00931">
    <property type="entry name" value="NB-ARC"/>
    <property type="match status" value="1"/>
</dbReference>
<keyword evidence="3" id="KW-0611">Plant defense</keyword>
<evidence type="ECO:0000256" key="2">
    <source>
        <dbReference type="ARBA" id="ARBA00022741"/>
    </source>
</evidence>
<proteinExistence type="predicted"/>
<name>A0ABQ8HM53_9ROSI</name>
<dbReference type="PANTHER" id="PTHR36766">
    <property type="entry name" value="PLANT BROAD-SPECTRUM MILDEW RESISTANCE PROTEIN RPW8"/>
    <property type="match status" value="1"/>
</dbReference>
<gene>
    <name evidence="9" type="ORF">JRO89_XS09G0190900</name>
</gene>
<dbReference type="PRINTS" id="PR00364">
    <property type="entry name" value="DISEASERSIST"/>
</dbReference>
<dbReference type="PANTHER" id="PTHR36766:SF45">
    <property type="entry name" value="NB-ARC DOMAIN-CONTAINING PROTEIN"/>
    <property type="match status" value="1"/>
</dbReference>
<dbReference type="SUPFAM" id="SSF52058">
    <property type="entry name" value="L domain-like"/>
    <property type="match status" value="1"/>
</dbReference>
<evidence type="ECO:0000256" key="3">
    <source>
        <dbReference type="ARBA" id="ARBA00022821"/>
    </source>
</evidence>
<dbReference type="InterPro" id="IPR041118">
    <property type="entry name" value="Rx_N"/>
</dbReference>
<dbReference type="InterPro" id="IPR032675">
    <property type="entry name" value="LRR_dom_sf"/>
</dbReference>
<dbReference type="InterPro" id="IPR055414">
    <property type="entry name" value="LRR_R13L4/SHOC2-like"/>
</dbReference>
<evidence type="ECO:0000259" key="7">
    <source>
        <dbReference type="Pfam" id="PF23559"/>
    </source>
</evidence>
<dbReference type="Gene3D" id="1.10.10.10">
    <property type="entry name" value="Winged helix-like DNA-binding domain superfamily/Winged helix DNA-binding domain"/>
    <property type="match status" value="1"/>
</dbReference>
<organism evidence="9 10">
    <name type="scientific">Xanthoceras sorbifolium</name>
    <dbReference type="NCBI Taxonomy" id="99658"/>
    <lineage>
        <taxon>Eukaryota</taxon>
        <taxon>Viridiplantae</taxon>
        <taxon>Streptophyta</taxon>
        <taxon>Embryophyta</taxon>
        <taxon>Tracheophyta</taxon>
        <taxon>Spermatophyta</taxon>
        <taxon>Magnoliopsida</taxon>
        <taxon>eudicotyledons</taxon>
        <taxon>Gunneridae</taxon>
        <taxon>Pentapetalae</taxon>
        <taxon>rosids</taxon>
        <taxon>malvids</taxon>
        <taxon>Sapindales</taxon>
        <taxon>Sapindaceae</taxon>
        <taxon>Xanthoceroideae</taxon>
        <taxon>Xanthoceras</taxon>
    </lineage>
</organism>
<feature type="domain" description="Disease resistance N-terminal" evidence="6">
    <location>
        <begin position="5"/>
        <end position="87"/>
    </location>
</feature>
<evidence type="ECO:0000259" key="6">
    <source>
        <dbReference type="Pfam" id="PF18052"/>
    </source>
</evidence>
<evidence type="ECO:0000256" key="1">
    <source>
        <dbReference type="ARBA" id="ARBA00022737"/>
    </source>
</evidence>
<evidence type="ECO:0000256" key="4">
    <source>
        <dbReference type="ARBA" id="ARBA00022840"/>
    </source>
</evidence>
<evidence type="ECO:0000259" key="8">
    <source>
        <dbReference type="Pfam" id="PF23598"/>
    </source>
</evidence>
<evidence type="ECO:0000313" key="9">
    <source>
        <dbReference type="EMBL" id="KAH7565343.1"/>
    </source>
</evidence>
<dbReference type="Pfam" id="PF18052">
    <property type="entry name" value="Rx_N"/>
    <property type="match status" value="1"/>
</dbReference>
<dbReference type="Pfam" id="PF23598">
    <property type="entry name" value="LRR_14"/>
    <property type="match status" value="1"/>
</dbReference>
<feature type="domain" description="Disease resistance R13L4/SHOC-2-like LRR" evidence="8">
    <location>
        <begin position="580"/>
        <end position="914"/>
    </location>
</feature>
<dbReference type="Gene3D" id="1.20.5.4130">
    <property type="match status" value="1"/>
</dbReference>
<keyword evidence="4" id="KW-0067">ATP-binding</keyword>
<dbReference type="InterPro" id="IPR042197">
    <property type="entry name" value="Apaf_helical"/>
</dbReference>
<accession>A0ABQ8HM53</accession>
<evidence type="ECO:0008006" key="11">
    <source>
        <dbReference type="Google" id="ProtNLM"/>
    </source>
</evidence>
<dbReference type="Gene3D" id="3.80.10.10">
    <property type="entry name" value="Ribonuclease Inhibitor"/>
    <property type="match status" value="1"/>
</dbReference>
<keyword evidence="10" id="KW-1185">Reference proteome</keyword>
<dbReference type="EMBL" id="JAFEMO010000009">
    <property type="protein sequence ID" value="KAH7565343.1"/>
    <property type="molecule type" value="Genomic_DNA"/>
</dbReference>
<evidence type="ECO:0000313" key="10">
    <source>
        <dbReference type="Proteomes" id="UP000827721"/>
    </source>
</evidence>
<dbReference type="Pfam" id="PF23559">
    <property type="entry name" value="WHD_DRP"/>
    <property type="match status" value="1"/>
</dbReference>
<dbReference type="CDD" id="cd14798">
    <property type="entry name" value="RX-CC_like"/>
    <property type="match status" value="1"/>
</dbReference>
<dbReference type="InterPro" id="IPR027417">
    <property type="entry name" value="P-loop_NTPase"/>
</dbReference>
<keyword evidence="1" id="KW-0677">Repeat</keyword>
<keyword evidence="2" id="KW-0547">Nucleotide-binding</keyword>
<dbReference type="InterPro" id="IPR036388">
    <property type="entry name" value="WH-like_DNA-bd_sf"/>
</dbReference>
<feature type="domain" description="Disease resistance protein winged helix" evidence="7">
    <location>
        <begin position="431"/>
        <end position="502"/>
    </location>
</feature>
<feature type="domain" description="NB-ARC" evidence="5">
    <location>
        <begin position="189"/>
        <end position="344"/>
    </location>
</feature>
<dbReference type="InterPro" id="IPR002182">
    <property type="entry name" value="NB-ARC"/>
</dbReference>
<dbReference type="InterPro" id="IPR058922">
    <property type="entry name" value="WHD_DRP"/>
</dbReference>